<protein>
    <submittedName>
        <fullName evidence="1">Uncharacterized protein</fullName>
    </submittedName>
</protein>
<reference evidence="1" key="2">
    <citation type="journal article" date="2015" name="Fish Shellfish Immunol.">
        <title>Early steps in the European eel (Anguilla anguilla)-Vibrio vulnificus interaction in the gills: Role of the RtxA13 toxin.</title>
        <authorList>
            <person name="Callol A."/>
            <person name="Pajuelo D."/>
            <person name="Ebbesson L."/>
            <person name="Teles M."/>
            <person name="MacKenzie S."/>
            <person name="Amaro C."/>
        </authorList>
    </citation>
    <scope>NUCLEOTIDE SEQUENCE</scope>
</reference>
<reference evidence="1" key="1">
    <citation type="submission" date="2014-11" db="EMBL/GenBank/DDBJ databases">
        <authorList>
            <person name="Amaro Gonzalez C."/>
        </authorList>
    </citation>
    <scope>NUCLEOTIDE SEQUENCE</scope>
</reference>
<dbReference type="AlphaFoldDB" id="A0A0E9V7Q7"/>
<evidence type="ECO:0000313" key="1">
    <source>
        <dbReference type="EMBL" id="JAH73490.1"/>
    </source>
</evidence>
<name>A0A0E9V7Q7_ANGAN</name>
<organism evidence="1">
    <name type="scientific">Anguilla anguilla</name>
    <name type="common">European freshwater eel</name>
    <name type="synonym">Muraena anguilla</name>
    <dbReference type="NCBI Taxonomy" id="7936"/>
    <lineage>
        <taxon>Eukaryota</taxon>
        <taxon>Metazoa</taxon>
        <taxon>Chordata</taxon>
        <taxon>Craniata</taxon>
        <taxon>Vertebrata</taxon>
        <taxon>Euteleostomi</taxon>
        <taxon>Actinopterygii</taxon>
        <taxon>Neopterygii</taxon>
        <taxon>Teleostei</taxon>
        <taxon>Anguilliformes</taxon>
        <taxon>Anguillidae</taxon>
        <taxon>Anguilla</taxon>
    </lineage>
</organism>
<accession>A0A0E9V7Q7</accession>
<sequence length="28" mass="3345">MLIRLFPPNSQCFMIIIIHSYITCITIY</sequence>
<dbReference type="EMBL" id="GBXM01035087">
    <property type="protein sequence ID" value="JAH73490.1"/>
    <property type="molecule type" value="Transcribed_RNA"/>
</dbReference>
<proteinExistence type="predicted"/>